<dbReference type="InterPro" id="IPR044274">
    <property type="entry name" value="RFI2"/>
</dbReference>
<dbReference type="PROSITE" id="PS50089">
    <property type="entry name" value="ZF_RING_2"/>
    <property type="match status" value="1"/>
</dbReference>
<dbReference type="InterPro" id="IPR001841">
    <property type="entry name" value="Znf_RING"/>
</dbReference>
<dbReference type="GO" id="GO:0008270">
    <property type="term" value="F:zinc ion binding"/>
    <property type="evidence" value="ECO:0007669"/>
    <property type="project" value="UniProtKB-KW"/>
</dbReference>
<accession>A0A1D1ZEJ7</accession>
<dbReference type="SUPFAM" id="SSF57850">
    <property type="entry name" value="RING/U-box"/>
    <property type="match status" value="1"/>
</dbReference>
<dbReference type="InterPro" id="IPR013083">
    <property type="entry name" value="Znf_RING/FYVE/PHD"/>
</dbReference>
<evidence type="ECO:0000259" key="3">
    <source>
        <dbReference type="PROSITE" id="PS50089"/>
    </source>
</evidence>
<dbReference type="PANTHER" id="PTHR46798">
    <property type="entry name" value="OS09G0511500 PROTEIN"/>
    <property type="match status" value="1"/>
</dbReference>
<organism evidence="4">
    <name type="scientific">Anthurium amnicola</name>
    <dbReference type="NCBI Taxonomy" id="1678845"/>
    <lineage>
        <taxon>Eukaryota</taxon>
        <taxon>Viridiplantae</taxon>
        <taxon>Streptophyta</taxon>
        <taxon>Embryophyta</taxon>
        <taxon>Tracheophyta</taxon>
        <taxon>Spermatophyta</taxon>
        <taxon>Magnoliopsida</taxon>
        <taxon>Liliopsida</taxon>
        <taxon>Araceae</taxon>
        <taxon>Pothoideae</taxon>
        <taxon>Potheae</taxon>
        <taxon>Anthurium</taxon>
    </lineage>
</organism>
<feature type="region of interest" description="Disordered" evidence="2">
    <location>
        <begin position="391"/>
        <end position="424"/>
    </location>
</feature>
<dbReference type="Pfam" id="PF13639">
    <property type="entry name" value="zf-RING_2"/>
    <property type="match status" value="1"/>
</dbReference>
<feature type="domain" description="RING-type" evidence="3">
    <location>
        <begin position="34"/>
        <end position="80"/>
    </location>
</feature>
<protein>
    <submittedName>
        <fullName evidence="4">RING-H2 finger protein ATL5</fullName>
    </submittedName>
</protein>
<dbReference type="EMBL" id="GDJX01002596">
    <property type="protein sequence ID" value="JAT65340.1"/>
    <property type="molecule type" value="Transcribed_RNA"/>
</dbReference>
<keyword evidence="1" id="KW-0862">Zinc</keyword>
<evidence type="ECO:0000313" key="4">
    <source>
        <dbReference type="EMBL" id="JAT65340.1"/>
    </source>
</evidence>
<gene>
    <name evidence="4" type="primary">ATL5_3</name>
    <name evidence="4" type="ORF">g.55973</name>
</gene>
<reference evidence="4" key="1">
    <citation type="submission" date="2015-07" db="EMBL/GenBank/DDBJ databases">
        <title>Transcriptome Assembly of Anthurium amnicola.</title>
        <authorList>
            <person name="Suzuki J."/>
        </authorList>
    </citation>
    <scope>NUCLEOTIDE SEQUENCE</scope>
</reference>
<dbReference type="Gene3D" id="3.30.40.10">
    <property type="entry name" value="Zinc/RING finger domain, C3HC4 (zinc finger)"/>
    <property type="match status" value="1"/>
</dbReference>
<sequence>MMGDPGCVGEAMDVEKRQAFGDEGHGAGPSSVPCSICLELVAADPRERSVAKLQCGHEFHLDCIGSAFNAKGMMQCPNCRKVEKGRWLYANGCRSFSEFNVDDFGNEDLYDFNYSEMPFGLHWCPFRGFTQLASLFEEGEIQAGAYHDLSRSASLGDSGASGSSTHVCPYLALHGFHHAVHMHPAPSNPADTLADTGLFHRHVTGITGRSSVDMMNPQNFTAEPQHHNWQQPPSATFPVLGASDQSASHNMASRFPRDSSGQQRSIMRNGSNAVTSLGSPLVGDSRVGHNRAHGGHMFQQSASSSSIRSGAFLPVRRTRPRRVALISSIATTSSAEIGGFYGFSLSGSASGRHQDAESSGRHFDRVYGWGREGFVPLPWVPVEGDPQWWSPFHPSYQNPQPGSGDSAGRRYPQRGDTEGMVQGLPESGYQQIPFLRMPPFM</sequence>
<evidence type="ECO:0000256" key="2">
    <source>
        <dbReference type="SAM" id="MobiDB-lite"/>
    </source>
</evidence>
<name>A0A1D1ZEJ7_9ARAE</name>
<evidence type="ECO:0000256" key="1">
    <source>
        <dbReference type="PROSITE-ProRule" id="PRU00175"/>
    </source>
</evidence>
<dbReference type="AlphaFoldDB" id="A0A1D1ZEJ7"/>
<dbReference type="GO" id="GO:0004842">
    <property type="term" value="F:ubiquitin-protein transferase activity"/>
    <property type="evidence" value="ECO:0007669"/>
    <property type="project" value="InterPro"/>
</dbReference>
<dbReference type="PANTHER" id="PTHR46798:SF19">
    <property type="entry name" value="OS09G0511500 PROTEIN"/>
    <property type="match status" value="1"/>
</dbReference>
<dbReference type="SMART" id="SM00184">
    <property type="entry name" value="RING"/>
    <property type="match status" value="1"/>
</dbReference>
<keyword evidence="1" id="KW-0863">Zinc-finger</keyword>
<keyword evidence="1" id="KW-0479">Metal-binding</keyword>
<proteinExistence type="predicted"/>